<dbReference type="AlphaFoldDB" id="A0A7C9TLA0"/>
<accession>A0A7C9TLA0</accession>
<evidence type="ECO:0008006" key="3">
    <source>
        <dbReference type="Google" id="ProtNLM"/>
    </source>
</evidence>
<comment type="caution">
    <text evidence="1">The sequence shown here is derived from an EMBL/GenBank/DDBJ whole genome shotgun (WGS) entry which is preliminary data.</text>
</comment>
<dbReference type="SUPFAM" id="SSF74653">
    <property type="entry name" value="TolA/TonB C-terminal domain"/>
    <property type="match status" value="1"/>
</dbReference>
<sequence>MACPKQVTPQVPEQAIEDGTSGTVKAELHIQGGKVTRVNILSGPRIFHAAVRAAVGRYGCAANDQEMVAVQDFTFKVD</sequence>
<dbReference type="EMBL" id="JAAGOH010000012">
    <property type="protein sequence ID" value="NDY91885.1"/>
    <property type="molecule type" value="Genomic_DNA"/>
</dbReference>
<gene>
    <name evidence="1" type="ORF">G3A44_11875</name>
</gene>
<dbReference type="Gene3D" id="3.30.2420.10">
    <property type="entry name" value="TonB"/>
    <property type="match status" value="1"/>
</dbReference>
<evidence type="ECO:0000313" key="1">
    <source>
        <dbReference type="EMBL" id="NDY91885.1"/>
    </source>
</evidence>
<proteinExistence type="predicted"/>
<evidence type="ECO:0000313" key="2">
    <source>
        <dbReference type="Proteomes" id="UP000484255"/>
    </source>
</evidence>
<dbReference type="Proteomes" id="UP000484255">
    <property type="component" value="Unassembled WGS sequence"/>
</dbReference>
<reference evidence="1 2" key="1">
    <citation type="submission" date="2020-02" db="EMBL/GenBank/DDBJ databases">
        <title>Ideonella bacterium strain TBM-1.</title>
        <authorList>
            <person name="Chen W.-M."/>
        </authorList>
    </citation>
    <scope>NUCLEOTIDE SEQUENCE [LARGE SCALE GENOMIC DNA]</scope>
    <source>
        <strain evidence="1 2">TBM-1</strain>
    </source>
</reference>
<organism evidence="1 2">
    <name type="scientific">Ideonella livida</name>
    <dbReference type="NCBI Taxonomy" id="2707176"/>
    <lineage>
        <taxon>Bacteria</taxon>
        <taxon>Pseudomonadati</taxon>
        <taxon>Pseudomonadota</taxon>
        <taxon>Betaproteobacteria</taxon>
        <taxon>Burkholderiales</taxon>
        <taxon>Sphaerotilaceae</taxon>
        <taxon>Ideonella</taxon>
    </lineage>
</organism>
<protein>
    <recommendedName>
        <fullName evidence="3">TonB C-terminal domain-containing protein</fullName>
    </recommendedName>
</protein>
<name>A0A7C9TLA0_9BURK</name>
<keyword evidence="2" id="KW-1185">Reference proteome</keyword>